<reference evidence="4 5" key="1">
    <citation type="submission" date="2018-05" db="EMBL/GenBank/DDBJ databases">
        <title>Complete genome sequence of Arcticibacterium luteifluviistationis SM1504T, a cytophagaceae bacterium isolated from Arctic surface seawater.</title>
        <authorList>
            <person name="Li Y."/>
            <person name="Qin Q.-L."/>
        </authorList>
    </citation>
    <scope>NUCLEOTIDE SEQUENCE [LARGE SCALE GENOMIC DNA]</scope>
    <source>
        <strain evidence="4 5">SM1504</strain>
    </source>
</reference>
<dbReference type="SUPFAM" id="SSF55729">
    <property type="entry name" value="Acyl-CoA N-acyltransferases (Nat)"/>
    <property type="match status" value="1"/>
</dbReference>
<keyword evidence="5" id="KW-1185">Reference proteome</keyword>
<dbReference type="AlphaFoldDB" id="A0A2Z4G9G5"/>
<dbReference type="PANTHER" id="PTHR43800">
    <property type="entry name" value="PEPTIDYL-LYSINE N-ACETYLTRANSFERASE YJAB"/>
    <property type="match status" value="1"/>
</dbReference>
<dbReference type="Proteomes" id="UP000249873">
    <property type="component" value="Chromosome"/>
</dbReference>
<proteinExistence type="predicted"/>
<accession>A0A2Z4G9G5</accession>
<keyword evidence="2" id="KW-0012">Acyltransferase</keyword>
<organism evidence="4 5">
    <name type="scientific">Arcticibacterium luteifluviistationis</name>
    <dbReference type="NCBI Taxonomy" id="1784714"/>
    <lineage>
        <taxon>Bacteria</taxon>
        <taxon>Pseudomonadati</taxon>
        <taxon>Bacteroidota</taxon>
        <taxon>Cytophagia</taxon>
        <taxon>Cytophagales</taxon>
        <taxon>Leadbetterellaceae</taxon>
        <taxon>Arcticibacterium</taxon>
    </lineage>
</organism>
<sequence length="166" mass="18851">MISLRKATIKELPIIQSLAKEIWPATFGQILSKTQLEYMLDMMYSLASLKKQLSELNHVFIIVSEAGKDIGYLSYELNVKNESITKIHKIYLHPSTQGKGYGKELIAYAKKIAIENKQRALTLNVNKYNKAYNFYLKQGFVLVKNEDIDIGQGFLMEDAVLSLSLA</sequence>
<gene>
    <name evidence="4" type="ORF">DJ013_05815</name>
</gene>
<evidence type="ECO:0000313" key="5">
    <source>
        <dbReference type="Proteomes" id="UP000249873"/>
    </source>
</evidence>
<dbReference type="GO" id="GO:0016747">
    <property type="term" value="F:acyltransferase activity, transferring groups other than amino-acyl groups"/>
    <property type="evidence" value="ECO:0007669"/>
    <property type="project" value="InterPro"/>
</dbReference>
<evidence type="ECO:0000313" key="4">
    <source>
        <dbReference type="EMBL" id="AWV97708.1"/>
    </source>
</evidence>
<dbReference type="Gene3D" id="3.40.630.30">
    <property type="match status" value="1"/>
</dbReference>
<dbReference type="InterPro" id="IPR000182">
    <property type="entry name" value="GNAT_dom"/>
</dbReference>
<dbReference type="Pfam" id="PF13673">
    <property type="entry name" value="Acetyltransf_10"/>
    <property type="match status" value="1"/>
</dbReference>
<dbReference type="PANTHER" id="PTHR43800:SF1">
    <property type="entry name" value="PEPTIDYL-LYSINE N-ACETYLTRANSFERASE YJAB"/>
    <property type="match status" value="1"/>
</dbReference>
<evidence type="ECO:0000259" key="3">
    <source>
        <dbReference type="PROSITE" id="PS51186"/>
    </source>
</evidence>
<evidence type="ECO:0000256" key="1">
    <source>
        <dbReference type="ARBA" id="ARBA00022679"/>
    </source>
</evidence>
<feature type="domain" description="N-acetyltransferase" evidence="3">
    <location>
        <begin position="2"/>
        <end position="161"/>
    </location>
</feature>
<protein>
    <submittedName>
        <fullName evidence="4">GNAT family N-acetyltransferase</fullName>
    </submittedName>
</protein>
<dbReference type="KEGG" id="als:DJ013_05815"/>
<dbReference type="InterPro" id="IPR016181">
    <property type="entry name" value="Acyl_CoA_acyltransferase"/>
</dbReference>
<dbReference type="EMBL" id="CP029480">
    <property type="protein sequence ID" value="AWV97708.1"/>
    <property type="molecule type" value="Genomic_DNA"/>
</dbReference>
<keyword evidence="1 4" id="KW-0808">Transferase</keyword>
<dbReference type="OrthoDB" id="9800604at2"/>
<dbReference type="CDD" id="cd04301">
    <property type="entry name" value="NAT_SF"/>
    <property type="match status" value="1"/>
</dbReference>
<evidence type="ECO:0000256" key="2">
    <source>
        <dbReference type="ARBA" id="ARBA00023315"/>
    </source>
</evidence>
<name>A0A2Z4G9G5_9BACT</name>
<dbReference type="PROSITE" id="PS51186">
    <property type="entry name" value="GNAT"/>
    <property type="match status" value="1"/>
</dbReference>
<dbReference type="RefSeq" id="WP_111370810.1">
    <property type="nucleotide sequence ID" value="NZ_CP029480.1"/>
</dbReference>